<dbReference type="InterPro" id="IPR050565">
    <property type="entry name" value="LYPA1-2/EST-like"/>
</dbReference>
<evidence type="ECO:0000259" key="3">
    <source>
        <dbReference type="Pfam" id="PF02230"/>
    </source>
</evidence>
<dbReference type="Gene3D" id="3.40.50.1820">
    <property type="entry name" value="alpha/beta hydrolase"/>
    <property type="match status" value="1"/>
</dbReference>
<dbReference type="EMBL" id="BPVZ01000042">
    <property type="protein sequence ID" value="GKV14940.1"/>
    <property type="molecule type" value="Genomic_DNA"/>
</dbReference>
<dbReference type="GO" id="GO:0008474">
    <property type="term" value="F:palmitoyl-(protein) hydrolase activity"/>
    <property type="evidence" value="ECO:0007669"/>
    <property type="project" value="TreeGrafter"/>
</dbReference>
<evidence type="ECO:0000313" key="5">
    <source>
        <dbReference type="Proteomes" id="UP001054252"/>
    </source>
</evidence>
<comment type="caution">
    <text evidence="4">The sequence shown here is derived from an EMBL/GenBank/DDBJ whole genome shotgun (WGS) entry which is preliminary data.</text>
</comment>
<comment type="similarity">
    <text evidence="1">Belongs to the AB hydrolase superfamily. AB hydrolase 2 family.</text>
</comment>
<dbReference type="InterPro" id="IPR029058">
    <property type="entry name" value="AB_hydrolase_fold"/>
</dbReference>
<dbReference type="Pfam" id="PF02230">
    <property type="entry name" value="Abhydrolase_2"/>
    <property type="match status" value="1"/>
</dbReference>
<name>A0AAV5JW72_9ROSI</name>
<sequence length="184" mass="19639">MVLPFCSFPSAPSNPVTCNSGAVMPSWFDIHKIPVTADSPKDESGVLKAVQNVHAMIDKEVAAGTDPNNVFVCGFSQGGALTLTSVLLYPKKLGGGAVFSGWIPFNSSLIERFPPDAKKTPILWSHGIVDGIVLFEAGQAGPPFLEQAGVSCEFKAYPGLGHSISNEELKYLESWLKTRLQSSS</sequence>
<feature type="domain" description="Phospholipase/carboxylesterase/thioesterase" evidence="3">
    <location>
        <begin position="8"/>
        <end position="178"/>
    </location>
</feature>
<evidence type="ECO:0000256" key="2">
    <source>
        <dbReference type="ARBA" id="ARBA00022801"/>
    </source>
</evidence>
<keyword evidence="2" id="KW-0378">Hydrolase</keyword>
<dbReference type="PANTHER" id="PTHR10655:SF17">
    <property type="entry name" value="LYSOPHOSPHOLIPASE-LIKE PROTEIN 1"/>
    <property type="match status" value="1"/>
</dbReference>
<organism evidence="4 5">
    <name type="scientific">Rubroshorea leprosula</name>
    <dbReference type="NCBI Taxonomy" id="152421"/>
    <lineage>
        <taxon>Eukaryota</taxon>
        <taxon>Viridiplantae</taxon>
        <taxon>Streptophyta</taxon>
        <taxon>Embryophyta</taxon>
        <taxon>Tracheophyta</taxon>
        <taxon>Spermatophyta</taxon>
        <taxon>Magnoliopsida</taxon>
        <taxon>eudicotyledons</taxon>
        <taxon>Gunneridae</taxon>
        <taxon>Pentapetalae</taxon>
        <taxon>rosids</taxon>
        <taxon>malvids</taxon>
        <taxon>Malvales</taxon>
        <taxon>Dipterocarpaceae</taxon>
        <taxon>Rubroshorea</taxon>
    </lineage>
</organism>
<dbReference type="Proteomes" id="UP001054252">
    <property type="component" value="Unassembled WGS sequence"/>
</dbReference>
<dbReference type="SUPFAM" id="SSF53474">
    <property type="entry name" value="alpha/beta-Hydrolases"/>
    <property type="match status" value="1"/>
</dbReference>
<dbReference type="PANTHER" id="PTHR10655">
    <property type="entry name" value="LYSOPHOSPHOLIPASE-RELATED"/>
    <property type="match status" value="1"/>
</dbReference>
<keyword evidence="5" id="KW-1185">Reference proteome</keyword>
<dbReference type="GO" id="GO:0005737">
    <property type="term" value="C:cytoplasm"/>
    <property type="evidence" value="ECO:0007669"/>
    <property type="project" value="TreeGrafter"/>
</dbReference>
<dbReference type="InterPro" id="IPR003140">
    <property type="entry name" value="PLipase/COase/thioEstase"/>
</dbReference>
<evidence type="ECO:0000256" key="1">
    <source>
        <dbReference type="ARBA" id="ARBA00006499"/>
    </source>
</evidence>
<reference evidence="4 5" key="1">
    <citation type="journal article" date="2021" name="Commun. Biol.">
        <title>The genome of Shorea leprosula (Dipterocarpaceae) highlights the ecological relevance of drought in aseasonal tropical rainforests.</title>
        <authorList>
            <person name="Ng K.K.S."/>
            <person name="Kobayashi M.J."/>
            <person name="Fawcett J.A."/>
            <person name="Hatakeyama M."/>
            <person name="Paape T."/>
            <person name="Ng C.H."/>
            <person name="Ang C.C."/>
            <person name="Tnah L.H."/>
            <person name="Lee C.T."/>
            <person name="Nishiyama T."/>
            <person name="Sese J."/>
            <person name="O'Brien M.J."/>
            <person name="Copetti D."/>
            <person name="Mohd Noor M.I."/>
            <person name="Ong R.C."/>
            <person name="Putra M."/>
            <person name="Sireger I.Z."/>
            <person name="Indrioko S."/>
            <person name="Kosugi Y."/>
            <person name="Izuno A."/>
            <person name="Isagi Y."/>
            <person name="Lee S.L."/>
            <person name="Shimizu K.K."/>
        </authorList>
    </citation>
    <scope>NUCLEOTIDE SEQUENCE [LARGE SCALE GENOMIC DNA]</scope>
    <source>
        <strain evidence="4">214</strain>
    </source>
</reference>
<evidence type="ECO:0000313" key="4">
    <source>
        <dbReference type="EMBL" id="GKV14940.1"/>
    </source>
</evidence>
<dbReference type="AlphaFoldDB" id="A0AAV5JW72"/>
<dbReference type="GO" id="GO:0052689">
    <property type="term" value="F:carboxylic ester hydrolase activity"/>
    <property type="evidence" value="ECO:0007669"/>
    <property type="project" value="TreeGrafter"/>
</dbReference>
<proteinExistence type="inferred from homology"/>
<gene>
    <name evidence="4" type="ORF">SLEP1_g25740</name>
</gene>
<protein>
    <recommendedName>
        <fullName evidence="3">Phospholipase/carboxylesterase/thioesterase domain-containing protein</fullName>
    </recommendedName>
</protein>
<accession>A0AAV5JW72</accession>